<proteinExistence type="predicted"/>
<keyword evidence="3" id="KW-1185">Reference proteome</keyword>
<keyword evidence="1" id="KW-0472">Membrane</keyword>
<accession>A0AAD8EIN3</accession>
<organism evidence="2 3">
    <name type="scientific">Diploptera punctata</name>
    <name type="common">Pacific beetle cockroach</name>
    <dbReference type="NCBI Taxonomy" id="6984"/>
    <lineage>
        <taxon>Eukaryota</taxon>
        <taxon>Metazoa</taxon>
        <taxon>Ecdysozoa</taxon>
        <taxon>Arthropoda</taxon>
        <taxon>Hexapoda</taxon>
        <taxon>Insecta</taxon>
        <taxon>Pterygota</taxon>
        <taxon>Neoptera</taxon>
        <taxon>Polyneoptera</taxon>
        <taxon>Dictyoptera</taxon>
        <taxon>Blattodea</taxon>
        <taxon>Blaberoidea</taxon>
        <taxon>Blaberidae</taxon>
        <taxon>Diplopterinae</taxon>
        <taxon>Diploptera</taxon>
    </lineage>
</organism>
<reference evidence="2" key="2">
    <citation type="submission" date="2023-05" db="EMBL/GenBank/DDBJ databases">
        <authorList>
            <person name="Fouks B."/>
        </authorList>
    </citation>
    <scope>NUCLEOTIDE SEQUENCE</scope>
    <source>
        <strain evidence="2">Stay&amp;Tobe</strain>
        <tissue evidence="2">Testes</tissue>
    </source>
</reference>
<reference evidence="2" key="1">
    <citation type="journal article" date="2023" name="IScience">
        <title>Live-bearing cockroach genome reveals convergent evolutionary mechanisms linked to viviparity in insects and beyond.</title>
        <authorList>
            <person name="Fouks B."/>
            <person name="Harrison M.C."/>
            <person name="Mikhailova A.A."/>
            <person name="Marchal E."/>
            <person name="English S."/>
            <person name="Carruthers M."/>
            <person name="Jennings E.C."/>
            <person name="Chiamaka E.L."/>
            <person name="Frigard R.A."/>
            <person name="Pippel M."/>
            <person name="Attardo G.M."/>
            <person name="Benoit J.B."/>
            <person name="Bornberg-Bauer E."/>
            <person name="Tobe S.S."/>
        </authorList>
    </citation>
    <scope>NUCLEOTIDE SEQUENCE</scope>
    <source>
        <strain evidence="2">Stay&amp;Tobe</strain>
    </source>
</reference>
<comment type="caution">
    <text evidence="2">The sequence shown here is derived from an EMBL/GenBank/DDBJ whole genome shotgun (WGS) entry which is preliminary data.</text>
</comment>
<dbReference type="Proteomes" id="UP001233999">
    <property type="component" value="Unassembled WGS sequence"/>
</dbReference>
<gene>
    <name evidence="2" type="ORF">L9F63_001439</name>
</gene>
<name>A0AAD8EIN3_DIPPU</name>
<feature type="non-terminal residue" evidence="2">
    <location>
        <position position="68"/>
    </location>
</feature>
<evidence type="ECO:0000313" key="3">
    <source>
        <dbReference type="Proteomes" id="UP001233999"/>
    </source>
</evidence>
<dbReference type="AlphaFoldDB" id="A0AAD8EIN3"/>
<feature type="non-terminal residue" evidence="2">
    <location>
        <position position="1"/>
    </location>
</feature>
<evidence type="ECO:0000256" key="1">
    <source>
        <dbReference type="SAM" id="Phobius"/>
    </source>
</evidence>
<dbReference type="EMBL" id="JASPKZ010003850">
    <property type="protein sequence ID" value="KAJ9592000.1"/>
    <property type="molecule type" value="Genomic_DNA"/>
</dbReference>
<protein>
    <submittedName>
        <fullName evidence="2">Uncharacterized protein</fullName>
    </submittedName>
</protein>
<feature type="transmembrane region" description="Helical" evidence="1">
    <location>
        <begin position="12"/>
        <end position="29"/>
    </location>
</feature>
<keyword evidence="1" id="KW-1133">Transmembrane helix</keyword>
<sequence length="68" mass="8319">ECHDIVASETTCMIFFLFHCLSFYFVVVMDEITYIYYFINLIFGFCFQIFRNHPVFILFTCYSLREKQ</sequence>
<keyword evidence="1" id="KW-0812">Transmembrane</keyword>
<feature type="transmembrane region" description="Helical" evidence="1">
    <location>
        <begin position="35"/>
        <end position="62"/>
    </location>
</feature>
<evidence type="ECO:0000313" key="2">
    <source>
        <dbReference type="EMBL" id="KAJ9592000.1"/>
    </source>
</evidence>